<reference evidence="1" key="1">
    <citation type="journal article" date="2020" name="Nature">
        <title>Giant virus diversity and host interactions through global metagenomics.</title>
        <authorList>
            <person name="Schulz F."/>
            <person name="Roux S."/>
            <person name="Paez-Espino D."/>
            <person name="Jungbluth S."/>
            <person name="Walsh D.A."/>
            <person name="Denef V.J."/>
            <person name="McMahon K.D."/>
            <person name="Konstantinidis K.T."/>
            <person name="Eloe-Fadrosh E.A."/>
            <person name="Kyrpides N.C."/>
            <person name="Woyke T."/>
        </authorList>
    </citation>
    <scope>NUCLEOTIDE SEQUENCE</scope>
    <source>
        <strain evidence="1">GVMAG-M-3300025860-20</strain>
    </source>
</reference>
<accession>A0A6C0J9W7</accession>
<evidence type="ECO:0000313" key="1">
    <source>
        <dbReference type="EMBL" id="QHU00414.1"/>
    </source>
</evidence>
<protein>
    <submittedName>
        <fullName evidence="1">Uncharacterized protein</fullName>
    </submittedName>
</protein>
<proteinExistence type="predicted"/>
<name>A0A6C0J9W7_9ZZZZ</name>
<sequence length="141" mass="16220">MLQERHVKTIMDHIKSNGSNKYSVIFIVGGYSTILQELKNHLNCVAQPESLCCNYNDIISYRDRGGTIRELRTDWPICDVSTITYEPYGDHAQKILSVCALGSIFNSTETIMHRAIHKPFKEASPCNIIRILYPYDYEVFQ</sequence>
<dbReference type="AlphaFoldDB" id="A0A6C0J9W7"/>
<dbReference type="EMBL" id="MN740327">
    <property type="protein sequence ID" value="QHU00414.1"/>
    <property type="molecule type" value="Genomic_DNA"/>
</dbReference>
<organism evidence="1">
    <name type="scientific">viral metagenome</name>
    <dbReference type="NCBI Taxonomy" id="1070528"/>
    <lineage>
        <taxon>unclassified sequences</taxon>
        <taxon>metagenomes</taxon>
        <taxon>organismal metagenomes</taxon>
    </lineage>
</organism>